<keyword evidence="1" id="KW-0732">Signal</keyword>
<evidence type="ECO:0000259" key="2">
    <source>
        <dbReference type="Pfam" id="PF13568"/>
    </source>
</evidence>
<accession>A0A3B7MKG0</accession>
<protein>
    <submittedName>
        <fullName evidence="3">PorT family protein</fullName>
    </submittedName>
</protein>
<dbReference type="Proteomes" id="UP000263900">
    <property type="component" value="Chromosome"/>
</dbReference>
<name>A0A3B7MKG0_9BACT</name>
<organism evidence="3 4">
    <name type="scientific">Paraflavitalea soli</name>
    <dbReference type="NCBI Taxonomy" id="2315862"/>
    <lineage>
        <taxon>Bacteria</taxon>
        <taxon>Pseudomonadati</taxon>
        <taxon>Bacteroidota</taxon>
        <taxon>Chitinophagia</taxon>
        <taxon>Chitinophagales</taxon>
        <taxon>Chitinophagaceae</taxon>
        <taxon>Paraflavitalea</taxon>
    </lineage>
</organism>
<reference evidence="3 4" key="1">
    <citation type="submission" date="2018-09" db="EMBL/GenBank/DDBJ databases">
        <title>Genome sequencing of strain 6GH32-13.</title>
        <authorList>
            <person name="Weon H.-Y."/>
            <person name="Heo J."/>
            <person name="Kwon S.-W."/>
        </authorList>
    </citation>
    <scope>NUCLEOTIDE SEQUENCE [LARGE SCALE GENOMIC DNA]</scope>
    <source>
        <strain evidence="3 4">5GH32-13</strain>
    </source>
</reference>
<evidence type="ECO:0000313" key="3">
    <source>
        <dbReference type="EMBL" id="AXY74944.1"/>
    </source>
</evidence>
<feature type="signal peptide" evidence="1">
    <location>
        <begin position="1"/>
        <end position="21"/>
    </location>
</feature>
<evidence type="ECO:0000256" key="1">
    <source>
        <dbReference type="SAM" id="SignalP"/>
    </source>
</evidence>
<dbReference type="Pfam" id="PF13568">
    <property type="entry name" value="OMP_b-brl_2"/>
    <property type="match status" value="1"/>
</dbReference>
<feature type="domain" description="Outer membrane protein beta-barrel" evidence="2">
    <location>
        <begin position="19"/>
        <end position="166"/>
    </location>
</feature>
<gene>
    <name evidence="3" type="ORF">D3H65_13515</name>
</gene>
<dbReference type="EMBL" id="CP032157">
    <property type="protein sequence ID" value="AXY74944.1"/>
    <property type="molecule type" value="Genomic_DNA"/>
</dbReference>
<dbReference type="InterPro" id="IPR025665">
    <property type="entry name" value="Beta-barrel_OMP_2"/>
</dbReference>
<dbReference type="AlphaFoldDB" id="A0A3B7MKG0"/>
<feature type="chain" id="PRO_5017836056" evidence="1">
    <location>
        <begin position="22"/>
        <end position="188"/>
    </location>
</feature>
<sequence length="188" mass="20464">MKKIFLMVLCAASFLAGQAQVKLGVKSGFNLANISGDVSNNDMKLSFHVGGFANIPLVDRFSLQPEFVFSRQGAKFDDEGDDTKLRLNYLNVPVLGQYNDPSGFYAETGPQFGFLINAKVKEDGRVHGVSSAYKSLDISWAFGAGYRVTNEASIGLRWNLGLTDVSDYAGKIRNSVLQIGVAYTLGTF</sequence>
<dbReference type="KEGG" id="pseg:D3H65_13515"/>
<evidence type="ECO:0000313" key="4">
    <source>
        <dbReference type="Proteomes" id="UP000263900"/>
    </source>
</evidence>
<keyword evidence="4" id="KW-1185">Reference proteome</keyword>
<dbReference type="OrthoDB" id="947434at2"/>
<dbReference type="RefSeq" id="WP_119050827.1">
    <property type="nucleotide sequence ID" value="NZ_CP032157.1"/>
</dbReference>
<proteinExistence type="predicted"/>